<dbReference type="EMBL" id="JAKJXP020000047">
    <property type="protein sequence ID" value="KAK7751596.1"/>
    <property type="molecule type" value="Genomic_DNA"/>
</dbReference>
<dbReference type="CDD" id="cd09220">
    <property type="entry name" value="GH64-GluB-like"/>
    <property type="match status" value="1"/>
</dbReference>
<dbReference type="InterPro" id="IPR032477">
    <property type="entry name" value="Glyco_hydro_64"/>
</dbReference>
<evidence type="ECO:0000256" key="1">
    <source>
        <dbReference type="SAM" id="MobiDB-lite"/>
    </source>
</evidence>
<reference evidence="3 4" key="1">
    <citation type="submission" date="2024-02" db="EMBL/GenBank/DDBJ databases">
        <title>De novo assembly and annotation of 12 fungi associated with fruit tree decline syndrome in Ontario, Canada.</title>
        <authorList>
            <person name="Sulman M."/>
            <person name="Ellouze W."/>
            <person name="Ilyukhin E."/>
        </authorList>
    </citation>
    <scope>NUCLEOTIDE SEQUENCE [LARGE SCALE GENOMIC DNA]</scope>
    <source>
        <strain evidence="3 4">M11/M66-122</strain>
    </source>
</reference>
<dbReference type="InterPro" id="IPR037176">
    <property type="entry name" value="Osmotin/thaumatin-like_sf"/>
</dbReference>
<evidence type="ECO:0000313" key="3">
    <source>
        <dbReference type="EMBL" id="KAK7751596.1"/>
    </source>
</evidence>
<protein>
    <recommendedName>
        <fullName evidence="2">GH64 domain-containing protein</fullName>
    </recommendedName>
</protein>
<feature type="region of interest" description="Disordered" evidence="1">
    <location>
        <begin position="386"/>
        <end position="422"/>
    </location>
</feature>
<gene>
    <name evidence="3" type="ORF">SLS62_006421</name>
</gene>
<dbReference type="InterPro" id="IPR037398">
    <property type="entry name" value="Glyco_hydro_64_fam"/>
</dbReference>
<evidence type="ECO:0000259" key="2">
    <source>
        <dbReference type="PROSITE" id="PS52006"/>
    </source>
</evidence>
<keyword evidence="4" id="KW-1185">Reference proteome</keyword>
<sequence>MTAPTTNFALVNNTGTSDAFAYVTGLEIDNNNAPVFIQSDGKTVYRPTSPSAPQSPLAADVAIPLGAPGSTTTVTIPHLAGGRIWFSIGDGSGKKLTFTLNPGPAVVEPSVTNKDDPNWALHWGFAEFTYNDAQLFVNISYVDFVALPIALRLRNAAGKEQVVEGIPDGGLAAVAQQLEAQHAADGAGWDQLVVRDAAGTLLRALSPNSGRVADAGLFADYYAPYVDAVWAKYAGEDLKINTQFDWGVLSGRVTSDGALLTFEGQGSFAKPSAGDIFSCSTGPFGGYPKDKADVLGNLGARIAAALNRSTLLANASQPDGERVADYYKEAVTNHYARILHAVNSDGRGYAFPYDDVVASGDDQPDQAGTVFDGAPELLTVTLGSLQAAGTGGGDSESGGGDKKKEEGGDGDATTPDKKTGFWKGALGFLNKATGGCFGRS</sequence>
<feature type="domain" description="GH64" evidence="2">
    <location>
        <begin position="3"/>
        <end position="384"/>
    </location>
</feature>
<dbReference type="Pfam" id="PF16483">
    <property type="entry name" value="Glyco_hydro_64"/>
    <property type="match status" value="1"/>
</dbReference>
<dbReference type="AlphaFoldDB" id="A0AAN9YP26"/>
<evidence type="ECO:0000313" key="4">
    <source>
        <dbReference type="Proteomes" id="UP001320420"/>
    </source>
</evidence>
<dbReference type="Gene3D" id="3.30.920.50">
    <property type="entry name" value="Beta-1,3-glucanase, C-terminal domain"/>
    <property type="match status" value="1"/>
</dbReference>
<name>A0AAN9YP26_9PEZI</name>
<dbReference type="InterPro" id="IPR042517">
    <property type="entry name" value="Glyco_hydro_64_N_2"/>
</dbReference>
<dbReference type="PANTHER" id="PTHR38165:SF1">
    <property type="entry name" value="GLUCANASE B"/>
    <property type="match status" value="1"/>
</dbReference>
<comment type="caution">
    <text evidence="3">The sequence shown here is derived from an EMBL/GenBank/DDBJ whole genome shotgun (WGS) entry which is preliminary data.</text>
</comment>
<organism evidence="3 4">
    <name type="scientific">Diatrype stigma</name>
    <dbReference type="NCBI Taxonomy" id="117547"/>
    <lineage>
        <taxon>Eukaryota</taxon>
        <taxon>Fungi</taxon>
        <taxon>Dikarya</taxon>
        <taxon>Ascomycota</taxon>
        <taxon>Pezizomycotina</taxon>
        <taxon>Sordariomycetes</taxon>
        <taxon>Xylariomycetidae</taxon>
        <taxon>Xylariales</taxon>
        <taxon>Diatrypaceae</taxon>
        <taxon>Diatrype</taxon>
    </lineage>
</organism>
<dbReference type="Gene3D" id="2.60.110.10">
    <property type="entry name" value="Thaumatin"/>
    <property type="match status" value="1"/>
</dbReference>
<feature type="compositionally biased region" description="Gly residues" evidence="1">
    <location>
        <begin position="389"/>
        <end position="398"/>
    </location>
</feature>
<dbReference type="PANTHER" id="PTHR38165">
    <property type="match status" value="1"/>
</dbReference>
<dbReference type="PROSITE" id="PS52006">
    <property type="entry name" value="GH64"/>
    <property type="match status" value="1"/>
</dbReference>
<accession>A0AAN9YP26</accession>
<dbReference type="Proteomes" id="UP001320420">
    <property type="component" value="Unassembled WGS sequence"/>
</dbReference>
<proteinExistence type="predicted"/>